<keyword evidence="3" id="KW-0804">Transcription</keyword>
<dbReference type="PROSITE" id="PS01124">
    <property type="entry name" value="HTH_ARAC_FAMILY_2"/>
    <property type="match status" value="1"/>
</dbReference>
<name>A0A1G9F853_9RHOB</name>
<dbReference type="InterPro" id="IPR009057">
    <property type="entry name" value="Homeodomain-like_sf"/>
</dbReference>
<organism evidence="5 6">
    <name type="scientific">Aliiruegeria lutimaris</name>
    <dbReference type="NCBI Taxonomy" id="571298"/>
    <lineage>
        <taxon>Bacteria</taxon>
        <taxon>Pseudomonadati</taxon>
        <taxon>Pseudomonadota</taxon>
        <taxon>Alphaproteobacteria</taxon>
        <taxon>Rhodobacterales</taxon>
        <taxon>Roseobacteraceae</taxon>
        <taxon>Aliiruegeria</taxon>
    </lineage>
</organism>
<dbReference type="STRING" id="571298.SAMN04488026_105611"/>
<dbReference type="RefSeq" id="WP_170844663.1">
    <property type="nucleotide sequence ID" value="NZ_FNEK01000056.1"/>
</dbReference>
<dbReference type="InterPro" id="IPR018060">
    <property type="entry name" value="HTH_AraC"/>
</dbReference>
<dbReference type="Pfam" id="PF12833">
    <property type="entry name" value="HTH_18"/>
    <property type="match status" value="1"/>
</dbReference>
<keyword evidence="2 5" id="KW-0238">DNA-binding</keyword>
<reference evidence="5 6" key="1">
    <citation type="submission" date="2016-10" db="EMBL/GenBank/DDBJ databases">
        <authorList>
            <person name="de Groot N.N."/>
        </authorList>
    </citation>
    <scope>NUCLEOTIDE SEQUENCE [LARGE SCALE GENOMIC DNA]</scope>
    <source>
        <strain evidence="5 6">DSM 25294</strain>
    </source>
</reference>
<dbReference type="SMART" id="SM00342">
    <property type="entry name" value="HTH_ARAC"/>
    <property type="match status" value="1"/>
</dbReference>
<dbReference type="PROSITE" id="PS00041">
    <property type="entry name" value="HTH_ARAC_FAMILY_1"/>
    <property type="match status" value="1"/>
</dbReference>
<proteinExistence type="predicted"/>
<evidence type="ECO:0000256" key="2">
    <source>
        <dbReference type="ARBA" id="ARBA00023125"/>
    </source>
</evidence>
<dbReference type="InterPro" id="IPR032687">
    <property type="entry name" value="AraC-type_N"/>
</dbReference>
<dbReference type="Gene3D" id="1.10.10.60">
    <property type="entry name" value="Homeodomain-like"/>
    <property type="match status" value="1"/>
</dbReference>
<evidence type="ECO:0000256" key="3">
    <source>
        <dbReference type="ARBA" id="ARBA00023163"/>
    </source>
</evidence>
<dbReference type="GO" id="GO:0000976">
    <property type="term" value="F:transcription cis-regulatory region binding"/>
    <property type="evidence" value="ECO:0007669"/>
    <property type="project" value="TreeGrafter"/>
</dbReference>
<protein>
    <submittedName>
        <fullName evidence="5">AraC-type DNA-binding protein</fullName>
    </submittedName>
</protein>
<evidence type="ECO:0000256" key="1">
    <source>
        <dbReference type="ARBA" id="ARBA00023015"/>
    </source>
</evidence>
<dbReference type="InterPro" id="IPR018062">
    <property type="entry name" value="HTH_AraC-typ_CS"/>
</dbReference>
<evidence type="ECO:0000259" key="4">
    <source>
        <dbReference type="PROSITE" id="PS01124"/>
    </source>
</evidence>
<dbReference type="Proteomes" id="UP000199382">
    <property type="component" value="Unassembled WGS sequence"/>
</dbReference>
<dbReference type="EMBL" id="FNEK01000056">
    <property type="protein sequence ID" value="SDK84579.1"/>
    <property type="molecule type" value="Genomic_DNA"/>
</dbReference>
<dbReference type="PRINTS" id="PR00032">
    <property type="entry name" value="HTHARAC"/>
</dbReference>
<dbReference type="AlphaFoldDB" id="A0A1G9F853"/>
<evidence type="ECO:0000313" key="6">
    <source>
        <dbReference type="Proteomes" id="UP000199382"/>
    </source>
</evidence>
<feature type="domain" description="HTH araC/xylS-type" evidence="4">
    <location>
        <begin position="209"/>
        <end position="307"/>
    </location>
</feature>
<sequence length="310" mass="34312">MRDVGLNRTVIEGPPILLPLRSHTGLLEAVSEMLGERHLGAIMARDFAFDSLRGSHPYSSYALGASRLDLGLQRASRALPFLQRGTEVRTRQDGQNLVFSYGVNLGNGVGIQLLEQEIPPVLIALVRPFLGPNWLPDWIEMPEAHRLQKPALARLFGTEIRANAALPGIAIPLSLLRTPSGIDHNERLQMTISGIRGLRINRPPRTQVEIVRQALRTQLNMGSASVEDVAMALGVGVRTLQRQLRTEGSSFKEIAQSEQVDRARMLLSEGDLSIAQVAFYLGFTEVNSFRRAFRSWFGQSPTQFRSRSAG</sequence>
<dbReference type="GO" id="GO:0005829">
    <property type="term" value="C:cytosol"/>
    <property type="evidence" value="ECO:0007669"/>
    <property type="project" value="TreeGrafter"/>
</dbReference>
<dbReference type="Pfam" id="PF12625">
    <property type="entry name" value="Arabinose_bd"/>
    <property type="match status" value="1"/>
</dbReference>
<dbReference type="GO" id="GO:0003700">
    <property type="term" value="F:DNA-binding transcription factor activity"/>
    <property type="evidence" value="ECO:0007669"/>
    <property type="project" value="InterPro"/>
</dbReference>
<dbReference type="SUPFAM" id="SSF46689">
    <property type="entry name" value="Homeodomain-like"/>
    <property type="match status" value="1"/>
</dbReference>
<dbReference type="PANTHER" id="PTHR47894:SF1">
    <property type="entry name" value="HTH-TYPE TRANSCRIPTIONAL REGULATOR VQSM"/>
    <property type="match status" value="1"/>
</dbReference>
<keyword evidence="1" id="KW-0805">Transcription regulation</keyword>
<gene>
    <name evidence="5" type="ORF">SAMN04488026_105611</name>
</gene>
<evidence type="ECO:0000313" key="5">
    <source>
        <dbReference type="EMBL" id="SDK84579.1"/>
    </source>
</evidence>
<dbReference type="InterPro" id="IPR020449">
    <property type="entry name" value="Tscrpt_reg_AraC-type_HTH"/>
</dbReference>
<keyword evidence="6" id="KW-1185">Reference proteome</keyword>
<dbReference type="PANTHER" id="PTHR47894">
    <property type="entry name" value="HTH-TYPE TRANSCRIPTIONAL REGULATOR GADX"/>
    <property type="match status" value="1"/>
</dbReference>
<accession>A0A1G9F853</accession>